<keyword evidence="2" id="KW-1185">Reference proteome</keyword>
<comment type="caution">
    <text evidence="1">The sequence shown here is derived from an EMBL/GenBank/DDBJ whole genome shotgun (WGS) entry which is preliminary data.</text>
</comment>
<dbReference type="EMBL" id="CM037615">
    <property type="protein sequence ID" value="KAH8012768.1"/>
    <property type="molecule type" value="Genomic_DNA"/>
</dbReference>
<sequence>MPLLVQAIFNGDPDEIRMLIYKTEDVNALSGISAMVCQASPEIIWMYLTAYHCGSHHKASNWRGISYERPLLAADVILSPEYDDTTCGVTSCHGTANPSPTHPIPHLTCTE</sequence>
<organism evidence="1 2">
    <name type="scientific">Sphaerodactylus townsendi</name>
    <dbReference type="NCBI Taxonomy" id="933632"/>
    <lineage>
        <taxon>Eukaryota</taxon>
        <taxon>Metazoa</taxon>
        <taxon>Chordata</taxon>
        <taxon>Craniata</taxon>
        <taxon>Vertebrata</taxon>
        <taxon>Euteleostomi</taxon>
        <taxon>Lepidosauria</taxon>
        <taxon>Squamata</taxon>
        <taxon>Bifurcata</taxon>
        <taxon>Gekkota</taxon>
        <taxon>Sphaerodactylidae</taxon>
        <taxon>Sphaerodactylus</taxon>
    </lineage>
</organism>
<gene>
    <name evidence="1" type="ORF">K3G42_000817</name>
</gene>
<evidence type="ECO:0000313" key="2">
    <source>
        <dbReference type="Proteomes" id="UP000827872"/>
    </source>
</evidence>
<reference evidence="1" key="1">
    <citation type="submission" date="2021-08" db="EMBL/GenBank/DDBJ databases">
        <title>The first chromosome-level gecko genome reveals the dynamic sex chromosomes of Neotropical dwarf geckos (Sphaerodactylidae: Sphaerodactylus).</title>
        <authorList>
            <person name="Pinto B.J."/>
            <person name="Keating S.E."/>
            <person name="Gamble T."/>
        </authorList>
    </citation>
    <scope>NUCLEOTIDE SEQUENCE</scope>
    <source>
        <strain evidence="1">TG3544</strain>
    </source>
</reference>
<evidence type="ECO:0000313" key="1">
    <source>
        <dbReference type="EMBL" id="KAH8012768.1"/>
    </source>
</evidence>
<accession>A0ACB8FZ87</accession>
<protein>
    <submittedName>
        <fullName evidence="1">Uncharacterized protein</fullName>
    </submittedName>
</protein>
<name>A0ACB8FZ87_9SAUR</name>
<proteinExistence type="predicted"/>
<dbReference type="Proteomes" id="UP000827872">
    <property type="component" value="Linkage Group LG02"/>
</dbReference>